<gene>
    <name evidence="1" type="ORF">VP01_1368g2</name>
</gene>
<dbReference type="Proteomes" id="UP000037035">
    <property type="component" value="Unassembled WGS sequence"/>
</dbReference>
<dbReference type="EMBL" id="LAVV01004098">
    <property type="protein sequence ID" value="KNZ61710.1"/>
    <property type="molecule type" value="Genomic_DNA"/>
</dbReference>
<accession>A0A0L6VNK8</accession>
<reference evidence="1 2" key="1">
    <citation type="submission" date="2015-08" db="EMBL/GenBank/DDBJ databases">
        <title>Next Generation Sequencing and Analysis of the Genome of Puccinia sorghi L Schw, the Causal Agent of Maize Common Rust.</title>
        <authorList>
            <person name="Rochi L."/>
            <person name="Burguener G."/>
            <person name="Darino M."/>
            <person name="Turjanski A."/>
            <person name="Kreff E."/>
            <person name="Dieguez M.J."/>
            <person name="Sacco F."/>
        </authorList>
    </citation>
    <scope>NUCLEOTIDE SEQUENCE [LARGE SCALE GENOMIC DNA]</scope>
    <source>
        <strain evidence="1 2">RO10H11247</strain>
    </source>
</reference>
<protein>
    <submittedName>
        <fullName evidence="1">Uncharacterized protein</fullName>
    </submittedName>
</protein>
<dbReference type="AlphaFoldDB" id="A0A0L6VNK8"/>
<organism evidence="1 2">
    <name type="scientific">Puccinia sorghi</name>
    <dbReference type="NCBI Taxonomy" id="27349"/>
    <lineage>
        <taxon>Eukaryota</taxon>
        <taxon>Fungi</taxon>
        <taxon>Dikarya</taxon>
        <taxon>Basidiomycota</taxon>
        <taxon>Pucciniomycotina</taxon>
        <taxon>Pucciniomycetes</taxon>
        <taxon>Pucciniales</taxon>
        <taxon>Pucciniaceae</taxon>
        <taxon>Puccinia</taxon>
    </lineage>
</organism>
<dbReference type="VEuPathDB" id="FungiDB:VP01_1368g2"/>
<evidence type="ECO:0000313" key="2">
    <source>
        <dbReference type="Proteomes" id="UP000037035"/>
    </source>
</evidence>
<keyword evidence="2" id="KW-1185">Reference proteome</keyword>
<proteinExistence type="predicted"/>
<evidence type="ECO:0000313" key="1">
    <source>
        <dbReference type="EMBL" id="KNZ61710.1"/>
    </source>
</evidence>
<comment type="caution">
    <text evidence="1">The sequence shown here is derived from an EMBL/GenBank/DDBJ whole genome shotgun (WGS) entry which is preliminary data.</text>
</comment>
<name>A0A0L6VNK8_9BASI</name>
<sequence>MFQSEILPDSTTIITYIHREVQQASVMKRRQSLQTKKPLKMANTAPITTAPTAEYWEKKLETVTKQLEAFTS</sequence>